<evidence type="ECO:0000256" key="7">
    <source>
        <dbReference type="PIRSR" id="PIRSR602129-50"/>
    </source>
</evidence>
<dbReference type="PROSITE" id="PS00392">
    <property type="entry name" value="DDC_GAD_HDC_YDC"/>
    <property type="match status" value="1"/>
</dbReference>
<evidence type="ECO:0000256" key="8">
    <source>
        <dbReference type="RuleBase" id="RU000382"/>
    </source>
</evidence>
<dbReference type="InterPro" id="IPR015421">
    <property type="entry name" value="PyrdxlP-dep_Trfase_major"/>
</dbReference>
<comment type="subunit">
    <text evidence="3">Homodimer.</text>
</comment>
<dbReference type="AlphaFoldDB" id="A0AAE0TF80"/>
<evidence type="ECO:0000256" key="4">
    <source>
        <dbReference type="ARBA" id="ARBA00022793"/>
    </source>
</evidence>
<evidence type="ECO:0000313" key="10">
    <source>
        <dbReference type="Proteomes" id="UP001195483"/>
    </source>
</evidence>
<dbReference type="Gene3D" id="3.40.640.10">
    <property type="entry name" value="Type I PLP-dependent aspartate aminotransferase-like (Major domain)"/>
    <property type="match status" value="1"/>
</dbReference>
<evidence type="ECO:0000256" key="3">
    <source>
        <dbReference type="ARBA" id="ARBA00011738"/>
    </source>
</evidence>
<proteinExistence type="inferred from homology"/>
<dbReference type="Proteomes" id="UP001195483">
    <property type="component" value="Unassembled WGS sequence"/>
</dbReference>
<dbReference type="GO" id="GO:0030170">
    <property type="term" value="F:pyridoxal phosphate binding"/>
    <property type="evidence" value="ECO:0007669"/>
    <property type="project" value="InterPro"/>
</dbReference>
<feature type="modified residue" description="N6-(pyridoxal phosphate)lysine" evidence="7">
    <location>
        <position position="345"/>
    </location>
</feature>
<keyword evidence="10" id="KW-1185">Reference proteome</keyword>
<dbReference type="InterPro" id="IPR021115">
    <property type="entry name" value="Pyridoxal-P_BS"/>
</dbReference>
<gene>
    <name evidence="9" type="ORF">CHS0354_038000</name>
</gene>
<protein>
    <recommendedName>
        <fullName evidence="11">Glutamate decarboxylase</fullName>
    </recommendedName>
</protein>
<dbReference type="PANTHER" id="PTHR45677">
    <property type="entry name" value="GLUTAMATE DECARBOXYLASE-RELATED"/>
    <property type="match status" value="1"/>
</dbReference>
<organism evidence="9 10">
    <name type="scientific">Potamilus streckersoni</name>
    <dbReference type="NCBI Taxonomy" id="2493646"/>
    <lineage>
        <taxon>Eukaryota</taxon>
        <taxon>Metazoa</taxon>
        <taxon>Spiralia</taxon>
        <taxon>Lophotrochozoa</taxon>
        <taxon>Mollusca</taxon>
        <taxon>Bivalvia</taxon>
        <taxon>Autobranchia</taxon>
        <taxon>Heteroconchia</taxon>
        <taxon>Palaeoheterodonta</taxon>
        <taxon>Unionida</taxon>
        <taxon>Unionoidea</taxon>
        <taxon>Unionidae</taxon>
        <taxon>Ambleminae</taxon>
        <taxon>Lampsilini</taxon>
        <taxon>Potamilus</taxon>
    </lineage>
</organism>
<comment type="caution">
    <text evidence="9">The sequence shown here is derived from an EMBL/GenBank/DDBJ whole genome shotgun (WGS) entry which is preliminary data.</text>
</comment>
<reference evidence="9" key="1">
    <citation type="journal article" date="2021" name="Genome Biol. Evol.">
        <title>A High-Quality Reference Genome for a Parasitic Bivalve with Doubly Uniparental Inheritance (Bivalvia: Unionida).</title>
        <authorList>
            <person name="Smith C.H."/>
        </authorList>
    </citation>
    <scope>NUCLEOTIDE SEQUENCE</scope>
    <source>
        <strain evidence="9">CHS0354</strain>
    </source>
</reference>
<keyword evidence="6 8" id="KW-0456">Lyase</keyword>
<comment type="cofactor">
    <cofactor evidence="1 7 8">
        <name>pyridoxal 5'-phosphate</name>
        <dbReference type="ChEBI" id="CHEBI:597326"/>
    </cofactor>
</comment>
<dbReference type="GO" id="GO:0016831">
    <property type="term" value="F:carboxy-lyase activity"/>
    <property type="evidence" value="ECO:0007669"/>
    <property type="project" value="UniProtKB-KW"/>
</dbReference>
<evidence type="ECO:0000256" key="1">
    <source>
        <dbReference type="ARBA" id="ARBA00001933"/>
    </source>
</evidence>
<reference evidence="9" key="3">
    <citation type="submission" date="2023-05" db="EMBL/GenBank/DDBJ databases">
        <authorList>
            <person name="Smith C.H."/>
        </authorList>
    </citation>
    <scope>NUCLEOTIDE SEQUENCE</scope>
    <source>
        <strain evidence="9">CHS0354</strain>
        <tissue evidence="9">Mantle</tissue>
    </source>
</reference>
<dbReference type="GO" id="GO:0005737">
    <property type="term" value="C:cytoplasm"/>
    <property type="evidence" value="ECO:0007669"/>
    <property type="project" value="TreeGrafter"/>
</dbReference>
<name>A0AAE0TF80_9BIVA</name>
<keyword evidence="4" id="KW-0210">Decarboxylase</keyword>
<sequence length="532" mass="60906">MDSFAKDEIDEFNMLKISEPMVDNRKVVQSEISDGNCQKNILVEKHEKLPLEDTPFPFLKSLIPMMLTDGLEEGRKRNNKVVEFVHPKELKKRLDWMEISGEGTEDSKLLDACADIIKYSVKTGHPRFCNQLFGGMDEYSLAGSWLTEVLNTSQYTYEVAPVFTIMEKSIYKKLLSFAGFENGEGIFCPGGSVANMYAINIARYKRHPEIKTKGMTALEKPLVLLTSEKCHFSIKKAAILLGIGTDYVYTVKTDARGCMIPEDLDKRIEEAYDNGLEPFFVNATAGTTVRGAYDPIDKIADVCKKHRLWLHVDGAWGGSALMSRTYRHYLKGIERADSMTWDPHKLMGAPLQCAVILTRHKDILKQCNSACAAYLFQQDKFYDVSYDTGDMSIQCSRKVDVLKLWMLWKAKGDTGFEKDIDNAFHCSRYLAQKLKRTPGFKLLDEPQCTNVCFWYIPHSLRDQPETEEWWQKLHRVAPAIKKRMMENGSMMIGYQPDGKYVNFFRMIVTNLDTTEEDMDFLVDEISRLGKDL</sequence>
<dbReference type="Gene3D" id="3.90.1150.170">
    <property type="match status" value="1"/>
</dbReference>
<evidence type="ECO:0008006" key="11">
    <source>
        <dbReference type="Google" id="ProtNLM"/>
    </source>
</evidence>
<dbReference type="CDD" id="cd06450">
    <property type="entry name" value="DOPA_deC_like"/>
    <property type="match status" value="1"/>
</dbReference>
<dbReference type="Pfam" id="PF00282">
    <property type="entry name" value="Pyridoxal_deC"/>
    <property type="match status" value="1"/>
</dbReference>
<evidence type="ECO:0000313" key="9">
    <source>
        <dbReference type="EMBL" id="KAK3609290.1"/>
    </source>
</evidence>
<reference evidence="9" key="2">
    <citation type="journal article" date="2021" name="Genome Biol. Evol.">
        <title>Developing a high-quality reference genome for a parasitic bivalve with doubly uniparental inheritance (Bivalvia: Unionida).</title>
        <authorList>
            <person name="Smith C.H."/>
        </authorList>
    </citation>
    <scope>NUCLEOTIDE SEQUENCE</scope>
    <source>
        <strain evidence="9">CHS0354</strain>
        <tissue evidence="9">Mantle</tissue>
    </source>
</reference>
<dbReference type="GO" id="GO:0019752">
    <property type="term" value="P:carboxylic acid metabolic process"/>
    <property type="evidence" value="ECO:0007669"/>
    <property type="project" value="InterPro"/>
</dbReference>
<accession>A0AAE0TF80</accession>
<dbReference type="EMBL" id="JAEAOA010002219">
    <property type="protein sequence ID" value="KAK3609290.1"/>
    <property type="molecule type" value="Genomic_DNA"/>
</dbReference>
<dbReference type="PANTHER" id="PTHR45677:SF8">
    <property type="entry name" value="CYSTEINE SULFINIC ACID DECARBOXYLASE"/>
    <property type="match status" value="1"/>
</dbReference>
<dbReference type="InterPro" id="IPR015424">
    <property type="entry name" value="PyrdxlP-dep_Trfase"/>
</dbReference>
<dbReference type="InterPro" id="IPR002129">
    <property type="entry name" value="PyrdxlP-dep_de-COase"/>
</dbReference>
<dbReference type="FunFam" id="3.40.640.10:FF:000016">
    <property type="entry name" value="Glutamate decarboxylase like 1"/>
    <property type="match status" value="1"/>
</dbReference>
<keyword evidence="5 7" id="KW-0663">Pyridoxal phosphate</keyword>
<evidence type="ECO:0000256" key="6">
    <source>
        <dbReference type="ARBA" id="ARBA00023239"/>
    </source>
</evidence>
<dbReference type="SUPFAM" id="SSF53383">
    <property type="entry name" value="PLP-dependent transferases"/>
    <property type="match status" value="1"/>
</dbReference>
<evidence type="ECO:0000256" key="5">
    <source>
        <dbReference type="ARBA" id="ARBA00022898"/>
    </source>
</evidence>
<comment type="similarity">
    <text evidence="2 8">Belongs to the group II decarboxylase family.</text>
</comment>
<evidence type="ECO:0000256" key="2">
    <source>
        <dbReference type="ARBA" id="ARBA00009533"/>
    </source>
</evidence>